<organism evidence="9 10">
    <name type="scientific">Zophobihabitans entericus</name>
    <dbReference type="NCBI Taxonomy" id="1635327"/>
    <lineage>
        <taxon>Bacteria</taxon>
        <taxon>Pseudomonadati</taxon>
        <taxon>Pseudomonadota</taxon>
        <taxon>Gammaproteobacteria</taxon>
        <taxon>Orbales</taxon>
        <taxon>Orbaceae</taxon>
        <taxon>Zophobihabitans</taxon>
    </lineage>
</organism>
<evidence type="ECO:0000256" key="2">
    <source>
        <dbReference type="ARBA" id="ARBA00023136"/>
    </source>
</evidence>
<name>A0A6G9ICA1_9GAMM</name>
<dbReference type="CDD" id="cd15830">
    <property type="entry name" value="BamD"/>
    <property type="match status" value="1"/>
</dbReference>
<feature type="domain" description="Outer membrane lipoprotein BamD-like" evidence="8">
    <location>
        <begin position="29"/>
        <end position="236"/>
    </location>
</feature>
<comment type="similarity">
    <text evidence="6">Belongs to the BamD family.</text>
</comment>
<accession>A0A6G9ICA1</accession>
<keyword evidence="10" id="KW-1185">Reference proteome</keyword>
<keyword evidence="4 6" id="KW-0998">Cell outer membrane</keyword>
<comment type="subcellular location">
    <subcellularLocation>
        <location evidence="6">Cell outer membrane</location>
        <topology evidence="6">Lipid-anchor</topology>
    </subcellularLocation>
</comment>
<dbReference type="SUPFAM" id="SSF48452">
    <property type="entry name" value="TPR-like"/>
    <property type="match status" value="1"/>
</dbReference>
<dbReference type="EMBL" id="CP050253">
    <property type="protein sequence ID" value="QIQ21843.1"/>
    <property type="molecule type" value="Genomic_DNA"/>
</dbReference>
<comment type="subunit">
    <text evidence="6">Part of the Bam complex.</text>
</comment>
<gene>
    <name evidence="6 9" type="primary">bamD</name>
    <name evidence="9" type="ORF">IPMB12_09215</name>
</gene>
<sequence length="244" mass="27979">MKLCTRLLLTSLFALTVVGCTTSKPDLKDVPEIDLYSQAEEQLQGGLMKSAVTVLEEMDKSYPFGPYSQQVQLNLIYSYYKAADLALAIASIDRFLKLNPTHPNIDWVIYLRGLSNMALDDNQIQGWFNVDRSDRDPDFAETAFKDFTYLVSSYPYSPYSYDAQQRLTYLKNRLARYQLKIAQYYTDRQAYVAVINRVNYMLEQFSDTEATREGLVLMKNAYDQLGLVNESQKVQQLIVANSAL</sequence>
<feature type="chain" id="PRO_5026409736" description="Outer membrane protein assembly factor BamD" evidence="7">
    <location>
        <begin position="20"/>
        <end position="244"/>
    </location>
</feature>
<evidence type="ECO:0000313" key="9">
    <source>
        <dbReference type="EMBL" id="QIQ21843.1"/>
    </source>
</evidence>
<dbReference type="Pfam" id="PF13525">
    <property type="entry name" value="YfiO"/>
    <property type="match status" value="1"/>
</dbReference>
<evidence type="ECO:0000259" key="8">
    <source>
        <dbReference type="Pfam" id="PF13525"/>
    </source>
</evidence>
<keyword evidence="5 6" id="KW-0449">Lipoprotein</keyword>
<keyword evidence="1 6" id="KW-0732">Signal</keyword>
<evidence type="ECO:0000313" key="10">
    <source>
        <dbReference type="Proteomes" id="UP000501168"/>
    </source>
</evidence>
<dbReference type="PANTHER" id="PTHR37423:SF1">
    <property type="entry name" value="OUTER MEMBRANE PROTEIN ASSEMBLY FACTOR BAMD"/>
    <property type="match status" value="1"/>
</dbReference>
<feature type="signal peptide" evidence="7">
    <location>
        <begin position="1"/>
        <end position="19"/>
    </location>
</feature>
<dbReference type="FunCoup" id="A0A6G9ICA1">
    <property type="interactions" value="95"/>
</dbReference>
<comment type="function">
    <text evidence="6">Part of the outer membrane protein assembly complex, which is involved in assembly and insertion of beta-barrel proteins into the outer membrane.</text>
</comment>
<evidence type="ECO:0000256" key="6">
    <source>
        <dbReference type="HAMAP-Rule" id="MF_00922"/>
    </source>
</evidence>
<dbReference type="GO" id="GO:1990063">
    <property type="term" value="C:Bam protein complex"/>
    <property type="evidence" value="ECO:0007669"/>
    <property type="project" value="TreeGrafter"/>
</dbReference>
<dbReference type="PANTHER" id="PTHR37423">
    <property type="entry name" value="SOLUBLE LYTIC MUREIN TRANSGLYCOSYLASE-RELATED"/>
    <property type="match status" value="1"/>
</dbReference>
<dbReference type="HAMAP" id="MF_00922">
    <property type="entry name" value="OM_assembly_BamD"/>
    <property type="match status" value="1"/>
</dbReference>
<evidence type="ECO:0000256" key="3">
    <source>
        <dbReference type="ARBA" id="ARBA00023139"/>
    </source>
</evidence>
<dbReference type="InterPro" id="IPR011990">
    <property type="entry name" value="TPR-like_helical_dom_sf"/>
</dbReference>
<keyword evidence="2 6" id="KW-0472">Membrane</keyword>
<dbReference type="AlphaFoldDB" id="A0A6G9ICA1"/>
<dbReference type="GO" id="GO:0051205">
    <property type="term" value="P:protein insertion into membrane"/>
    <property type="evidence" value="ECO:0007669"/>
    <property type="project" value="UniProtKB-UniRule"/>
</dbReference>
<evidence type="ECO:0000256" key="5">
    <source>
        <dbReference type="ARBA" id="ARBA00023288"/>
    </source>
</evidence>
<protein>
    <recommendedName>
        <fullName evidence="6">Outer membrane protein assembly factor BamD</fullName>
    </recommendedName>
</protein>
<dbReference type="RefSeq" id="WP_166917050.1">
    <property type="nucleotide sequence ID" value="NZ_CP050253.1"/>
</dbReference>
<dbReference type="KEGG" id="orb:IPMB12_09215"/>
<keyword evidence="3 6" id="KW-0564">Palmitate</keyword>
<dbReference type="NCBIfam" id="TIGR03302">
    <property type="entry name" value="OM_YfiO"/>
    <property type="match status" value="1"/>
</dbReference>
<dbReference type="Gene3D" id="1.25.40.10">
    <property type="entry name" value="Tetratricopeptide repeat domain"/>
    <property type="match status" value="1"/>
</dbReference>
<dbReference type="Proteomes" id="UP000501168">
    <property type="component" value="Chromosome"/>
</dbReference>
<dbReference type="InParanoid" id="A0A6G9ICA1"/>
<dbReference type="PROSITE" id="PS51257">
    <property type="entry name" value="PROKAR_LIPOPROTEIN"/>
    <property type="match status" value="1"/>
</dbReference>
<evidence type="ECO:0000256" key="4">
    <source>
        <dbReference type="ARBA" id="ARBA00023237"/>
    </source>
</evidence>
<proteinExistence type="inferred from homology"/>
<dbReference type="GO" id="GO:0043165">
    <property type="term" value="P:Gram-negative-bacterium-type cell outer membrane assembly"/>
    <property type="evidence" value="ECO:0007669"/>
    <property type="project" value="UniProtKB-UniRule"/>
</dbReference>
<reference evidence="9 10" key="1">
    <citation type="submission" date="2020-03" db="EMBL/GenBank/DDBJ databases">
        <title>Complete genome sequence of Orbus sp. IPMB12 (BCRC 80908).</title>
        <authorList>
            <person name="Lo W.-S."/>
            <person name="Chang T.-H."/>
            <person name="Kuo C.-H."/>
        </authorList>
    </citation>
    <scope>NUCLEOTIDE SEQUENCE [LARGE SCALE GENOMIC DNA]</scope>
    <source>
        <strain evidence="9 10">IPMB12</strain>
    </source>
</reference>
<evidence type="ECO:0000256" key="1">
    <source>
        <dbReference type="ARBA" id="ARBA00022729"/>
    </source>
</evidence>
<dbReference type="InterPro" id="IPR017689">
    <property type="entry name" value="BamD"/>
</dbReference>
<dbReference type="InterPro" id="IPR039565">
    <property type="entry name" value="BamD-like"/>
</dbReference>
<evidence type="ECO:0000256" key="7">
    <source>
        <dbReference type="SAM" id="SignalP"/>
    </source>
</evidence>